<feature type="compositionally biased region" description="Polar residues" evidence="1">
    <location>
        <begin position="43"/>
        <end position="55"/>
    </location>
</feature>
<organism evidence="3 4">
    <name type="scientific">Skeletonema marinoi</name>
    <dbReference type="NCBI Taxonomy" id="267567"/>
    <lineage>
        <taxon>Eukaryota</taxon>
        <taxon>Sar</taxon>
        <taxon>Stramenopiles</taxon>
        <taxon>Ochrophyta</taxon>
        <taxon>Bacillariophyta</taxon>
        <taxon>Coscinodiscophyceae</taxon>
        <taxon>Thalassiosirophycidae</taxon>
        <taxon>Thalassiosirales</taxon>
        <taxon>Skeletonemataceae</taxon>
        <taxon>Skeletonema</taxon>
        <taxon>Skeletonema marinoi-dohrnii complex</taxon>
    </lineage>
</organism>
<gene>
    <name evidence="3" type="ORF">QTG54_001908</name>
</gene>
<dbReference type="PROSITE" id="PS51257">
    <property type="entry name" value="PROKAR_LIPOPROTEIN"/>
    <property type="match status" value="1"/>
</dbReference>
<dbReference type="EMBL" id="JATAAI010000002">
    <property type="protein sequence ID" value="KAK1747945.1"/>
    <property type="molecule type" value="Genomic_DNA"/>
</dbReference>
<keyword evidence="4" id="KW-1185">Reference proteome</keyword>
<evidence type="ECO:0000313" key="4">
    <source>
        <dbReference type="Proteomes" id="UP001224775"/>
    </source>
</evidence>
<evidence type="ECO:0000256" key="1">
    <source>
        <dbReference type="SAM" id="MobiDB-lite"/>
    </source>
</evidence>
<comment type="caution">
    <text evidence="3">The sequence shown here is derived from an EMBL/GenBank/DDBJ whole genome shotgun (WGS) entry which is preliminary data.</text>
</comment>
<evidence type="ECO:0008006" key="5">
    <source>
        <dbReference type="Google" id="ProtNLM"/>
    </source>
</evidence>
<feature type="signal peptide" evidence="2">
    <location>
        <begin position="1"/>
        <end position="17"/>
    </location>
</feature>
<feature type="region of interest" description="Disordered" evidence="1">
    <location>
        <begin position="42"/>
        <end position="66"/>
    </location>
</feature>
<evidence type="ECO:0000313" key="3">
    <source>
        <dbReference type="EMBL" id="KAK1747945.1"/>
    </source>
</evidence>
<protein>
    <recommendedName>
        <fullName evidence="5">PSI-F</fullName>
    </recommendedName>
</protein>
<feature type="chain" id="PRO_5041984878" description="PSI-F" evidence="2">
    <location>
        <begin position="18"/>
        <end position="158"/>
    </location>
</feature>
<sequence length="158" mass="17637">MMKTSSFIFSLVAVACAFRVNVCAFSPSPLITSRTGPARHRSSLASATVGSSDSLGSRPANPLRNRSMKEKAELETIRSELVQKYIKLGHSEDYATNEVNYFLEDSERSAQYVEMRRIAMARGNDLGIETWVQFGGAFLFGWLISWVANYLPNLQAQF</sequence>
<dbReference type="Proteomes" id="UP001224775">
    <property type="component" value="Unassembled WGS sequence"/>
</dbReference>
<keyword evidence="2" id="KW-0732">Signal</keyword>
<accession>A0AAD9DJF8</accession>
<dbReference type="AlphaFoldDB" id="A0AAD9DJF8"/>
<proteinExistence type="predicted"/>
<name>A0AAD9DJF8_9STRA</name>
<evidence type="ECO:0000256" key="2">
    <source>
        <dbReference type="SAM" id="SignalP"/>
    </source>
</evidence>
<reference evidence="3" key="1">
    <citation type="submission" date="2023-06" db="EMBL/GenBank/DDBJ databases">
        <title>Survivors Of The Sea: Transcriptome response of Skeletonema marinoi to long-term dormancy.</title>
        <authorList>
            <person name="Pinder M.I.M."/>
            <person name="Kourtchenko O."/>
            <person name="Robertson E.K."/>
            <person name="Larsson T."/>
            <person name="Maumus F."/>
            <person name="Osuna-Cruz C.M."/>
            <person name="Vancaester E."/>
            <person name="Stenow R."/>
            <person name="Vandepoele K."/>
            <person name="Ploug H."/>
            <person name="Bruchert V."/>
            <person name="Godhe A."/>
            <person name="Topel M."/>
        </authorList>
    </citation>
    <scope>NUCLEOTIDE SEQUENCE</scope>
    <source>
        <strain evidence="3">R05AC</strain>
    </source>
</reference>